<dbReference type="GO" id="GO:0046496">
    <property type="term" value="P:nicotinamide nucleotide metabolic process"/>
    <property type="evidence" value="ECO:0007669"/>
    <property type="project" value="UniProtKB-UniRule"/>
</dbReference>
<keyword evidence="12 14" id="KW-0456">Lyase</keyword>
<feature type="binding site" evidence="13">
    <location>
        <position position="54"/>
    </location>
    <ligand>
        <name>Mg(2+)</name>
        <dbReference type="ChEBI" id="CHEBI:18420"/>
    </ligand>
</feature>
<keyword evidence="1 13" id="KW-0444">Lipid biosynthesis</keyword>
<dbReference type="EMBL" id="FQXI01000004">
    <property type="protein sequence ID" value="SHH20347.1"/>
    <property type="molecule type" value="Genomic_DNA"/>
</dbReference>
<dbReference type="GO" id="GO:0110051">
    <property type="term" value="P:metabolite repair"/>
    <property type="evidence" value="ECO:0007669"/>
    <property type="project" value="TreeGrafter"/>
</dbReference>
<evidence type="ECO:0000256" key="7">
    <source>
        <dbReference type="ARBA" id="ARBA00022842"/>
    </source>
</evidence>
<dbReference type="AlphaFoldDB" id="A0A1M5R1P0"/>
<keyword evidence="10 13" id="KW-0443">Lipid metabolism</keyword>
<keyword evidence="5 13" id="KW-0276">Fatty acid metabolism</keyword>
<evidence type="ECO:0000256" key="2">
    <source>
        <dbReference type="ARBA" id="ARBA00022679"/>
    </source>
</evidence>
<keyword evidence="3 13" id="KW-0479">Metal-binding</keyword>
<dbReference type="GO" id="GO:0005524">
    <property type="term" value="F:ATP binding"/>
    <property type="evidence" value="ECO:0007669"/>
    <property type="project" value="UniProtKB-KW"/>
</dbReference>
<evidence type="ECO:0000256" key="11">
    <source>
        <dbReference type="ARBA" id="ARBA00023160"/>
    </source>
</evidence>
<dbReference type="Pfam" id="PF01256">
    <property type="entry name" value="Carb_kinase"/>
    <property type="match status" value="1"/>
</dbReference>
<dbReference type="Gene3D" id="3.90.470.20">
    <property type="entry name" value="4'-phosphopantetheinyl transferase domain"/>
    <property type="match status" value="1"/>
</dbReference>
<feature type="binding site" evidence="13">
    <location>
        <position position="5"/>
    </location>
    <ligand>
        <name>Mg(2+)</name>
        <dbReference type="ChEBI" id="CHEBI:18420"/>
    </ligand>
</feature>
<dbReference type="Pfam" id="PF01648">
    <property type="entry name" value="ACPS"/>
    <property type="match status" value="1"/>
</dbReference>
<keyword evidence="9 14" id="KW-0520">NAD</keyword>
<organism evidence="16 17">
    <name type="scientific">Anaerosphaera aminiphila DSM 21120</name>
    <dbReference type="NCBI Taxonomy" id="1120995"/>
    <lineage>
        <taxon>Bacteria</taxon>
        <taxon>Bacillati</taxon>
        <taxon>Bacillota</taxon>
        <taxon>Tissierellia</taxon>
        <taxon>Tissierellales</taxon>
        <taxon>Peptoniphilaceae</taxon>
        <taxon>Anaerosphaera</taxon>
    </lineage>
</organism>
<evidence type="ECO:0000259" key="15">
    <source>
        <dbReference type="PROSITE" id="PS51383"/>
    </source>
</evidence>
<comment type="catalytic activity">
    <reaction evidence="14">
        <text>(6S)-NADHX + ADP = AMP + phosphate + NADH + H(+)</text>
        <dbReference type="Rhea" id="RHEA:32223"/>
        <dbReference type="ChEBI" id="CHEBI:15378"/>
        <dbReference type="ChEBI" id="CHEBI:43474"/>
        <dbReference type="ChEBI" id="CHEBI:57945"/>
        <dbReference type="ChEBI" id="CHEBI:64074"/>
        <dbReference type="ChEBI" id="CHEBI:456215"/>
        <dbReference type="ChEBI" id="CHEBI:456216"/>
        <dbReference type="EC" id="4.2.1.136"/>
    </reaction>
</comment>
<dbReference type="STRING" id="1120995.SAMN02745245_00788"/>
<evidence type="ECO:0000256" key="14">
    <source>
        <dbReference type="HAMAP-Rule" id="MF_01965"/>
    </source>
</evidence>
<dbReference type="InterPro" id="IPR002582">
    <property type="entry name" value="ACPS"/>
</dbReference>
<dbReference type="EC" id="2.7.8.7" evidence="13"/>
<dbReference type="Proteomes" id="UP000184032">
    <property type="component" value="Unassembled WGS sequence"/>
</dbReference>
<dbReference type="NCBIfam" id="TIGR00196">
    <property type="entry name" value="yjeF_cterm"/>
    <property type="match status" value="1"/>
</dbReference>
<gene>
    <name evidence="13" type="primary">acpS</name>
    <name evidence="14" type="synonym">nnrD</name>
    <name evidence="16" type="ORF">SAMN02745245_00788</name>
</gene>
<feature type="binding site" evidence="14">
    <location>
        <position position="325"/>
    </location>
    <ligand>
        <name>(6S)-NADPHX</name>
        <dbReference type="ChEBI" id="CHEBI:64076"/>
    </ligand>
</feature>
<keyword evidence="17" id="KW-1185">Reference proteome</keyword>
<keyword evidence="2 13" id="KW-0808">Transferase</keyword>
<dbReference type="InterPro" id="IPR037143">
    <property type="entry name" value="4-PPantetheinyl_Trfase_dom_sf"/>
</dbReference>
<feature type="binding site" evidence="14">
    <location>
        <position position="259"/>
    </location>
    <ligand>
        <name>(6S)-NADPHX</name>
        <dbReference type="ChEBI" id="CHEBI:64076"/>
    </ligand>
</feature>
<name>A0A1M5R1P0_9FIRM</name>
<comment type="catalytic activity">
    <reaction evidence="14">
        <text>(6S)-NADPHX + ADP = AMP + phosphate + NADPH + H(+)</text>
        <dbReference type="Rhea" id="RHEA:32235"/>
        <dbReference type="ChEBI" id="CHEBI:15378"/>
        <dbReference type="ChEBI" id="CHEBI:43474"/>
        <dbReference type="ChEBI" id="CHEBI:57783"/>
        <dbReference type="ChEBI" id="CHEBI:64076"/>
        <dbReference type="ChEBI" id="CHEBI:456215"/>
        <dbReference type="ChEBI" id="CHEBI:456216"/>
        <dbReference type="EC" id="4.2.1.136"/>
    </reaction>
</comment>
<dbReference type="InterPro" id="IPR008278">
    <property type="entry name" value="4-PPantetheinyl_Trfase_dom"/>
</dbReference>
<dbReference type="InterPro" id="IPR000631">
    <property type="entry name" value="CARKD"/>
</dbReference>
<dbReference type="PANTHER" id="PTHR12592:SF0">
    <property type="entry name" value="ATP-DEPENDENT (S)-NAD(P)H-HYDRATE DEHYDRATASE"/>
    <property type="match status" value="1"/>
</dbReference>
<comment type="caution">
    <text evidence="14">Lacks conserved residue(s) required for the propagation of feature annotation.</text>
</comment>
<keyword evidence="8 14" id="KW-0521">NADP</keyword>
<dbReference type="OrthoDB" id="9806925at2"/>
<reference evidence="16 17" key="1">
    <citation type="submission" date="2016-11" db="EMBL/GenBank/DDBJ databases">
        <authorList>
            <person name="Jaros S."/>
            <person name="Januszkiewicz K."/>
            <person name="Wedrychowicz H."/>
        </authorList>
    </citation>
    <scope>NUCLEOTIDE SEQUENCE [LARGE SCALE GENOMIC DNA]</scope>
    <source>
        <strain evidence="16 17">DSM 21120</strain>
    </source>
</reference>
<dbReference type="HAMAP" id="MF_00101">
    <property type="entry name" value="AcpS"/>
    <property type="match status" value="1"/>
</dbReference>
<comment type="similarity">
    <text evidence="14">Belongs to the NnrD/CARKD family.</text>
</comment>
<evidence type="ECO:0000256" key="6">
    <source>
        <dbReference type="ARBA" id="ARBA00022840"/>
    </source>
</evidence>
<dbReference type="HAMAP" id="MF_01965">
    <property type="entry name" value="NADHX_dehydratase"/>
    <property type="match status" value="1"/>
</dbReference>
<feature type="binding site" evidence="14">
    <location>
        <begin position="296"/>
        <end position="300"/>
    </location>
    <ligand>
        <name>AMP</name>
        <dbReference type="ChEBI" id="CHEBI:456215"/>
    </ligand>
</feature>
<sequence length="385" mass="41998">MVGIDIVKVDRVGELYLKYKDKFLNKVFNEEEIKYLEKKNFRAQSIAGMYATKEAVSKALNTGIGQTSFKDIKIFHKNNSPYAQVDDNLFKISISHDGGFAISVALFESKLGDNLFKGTLGKREKDAHKGTYGKVGIIAGSKGMCGSAYLCSNSAFKTGSGLVYNIVSENILDIMSIKFIEPIVKSFEYDRDMLEFLKGLDAVAIGPGIGLTSSNENMLSEVLEIDKPMVVDADGLTLLSKNISLLKSRTPYTTVLTPHLGEFSRLIKKDILEIEEQREKLAVEFARECKCTLLLKGNNTIVTNGEDTYINNTGNPGMATAGSGDVLTGIVVSLLGRGFKTYRAASVGCYIHGLAGDYARDKVGEESMVASDILNNISSAIEQII</sequence>
<keyword evidence="11 13" id="KW-0275">Fatty acid biosynthesis</keyword>
<dbReference type="SUPFAM" id="SSF53613">
    <property type="entry name" value="Ribokinase-like"/>
    <property type="match status" value="1"/>
</dbReference>
<comment type="similarity">
    <text evidence="13">Belongs to the P-Pant transferase superfamily. AcpS family.</text>
</comment>
<evidence type="ECO:0000256" key="13">
    <source>
        <dbReference type="HAMAP-Rule" id="MF_00101"/>
    </source>
</evidence>
<evidence type="ECO:0000256" key="1">
    <source>
        <dbReference type="ARBA" id="ARBA00022516"/>
    </source>
</evidence>
<dbReference type="NCBIfam" id="TIGR00556">
    <property type="entry name" value="pantethn_trn"/>
    <property type="match status" value="1"/>
</dbReference>
<dbReference type="PROSITE" id="PS01050">
    <property type="entry name" value="YJEF_C_2"/>
    <property type="match status" value="1"/>
</dbReference>
<dbReference type="GO" id="GO:0052856">
    <property type="term" value="F:NAD(P)HX epimerase activity"/>
    <property type="evidence" value="ECO:0007669"/>
    <property type="project" value="TreeGrafter"/>
</dbReference>
<comment type="subunit">
    <text evidence="14">Homotetramer.</text>
</comment>
<keyword evidence="6 14" id="KW-0067">ATP-binding</keyword>
<evidence type="ECO:0000256" key="4">
    <source>
        <dbReference type="ARBA" id="ARBA00022741"/>
    </source>
</evidence>
<accession>A0A1M5R1P0</accession>
<dbReference type="GO" id="GO:0005737">
    <property type="term" value="C:cytoplasm"/>
    <property type="evidence" value="ECO:0007669"/>
    <property type="project" value="UniProtKB-SubCell"/>
</dbReference>
<dbReference type="SUPFAM" id="SSF56214">
    <property type="entry name" value="4'-phosphopantetheinyl transferase"/>
    <property type="match status" value="1"/>
</dbReference>
<dbReference type="InterPro" id="IPR029056">
    <property type="entry name" value="Ribokinase-like"/>
</dbReference>
<feature type="binding site" evidence="14">
    <location>
        <position position="324"/>
    </location>
    <ligand>
        <name>AMP</name>
        <dbReference type="ChEBI" id="CHEBI:456215"/>
    </ligand>
</feature>
<protein>
    <recommendedName>
        <fullName evidence="13 14">Multifunctional fusion protein</fullName>
    </recommendedName>
    <domain>
        <recommendedName>
            <fullName evidence="13">Holo-[acyl-carrier-protein] synthase</fullName>
            <shortName evidence="13">Holo-ACP synthase</shortName>
            <ecNumber evidence="13">2.7.8.7</ecNumber>
        </recommendedName>
        <alternativeName>
            <fullName evidence="13">4'-phosphopantetheinyl transferase AcpS</fullName>
        </alternativeName>
    </domain>
    <domain>
        <recommendedName>
            <fullName evidence="14">ADP-dependent (S)-NAD(P)H-hydrate dehydratase</fullName>
            <ecNumber evidence="14">4.2.1.136</ecNumber>
        </recommendedName>
        <alternativeName>
            <fullName evidence="14">ADP-dependent NAD(P)HX dehydratase</fullName>
        </alternativeName>
    </domain>
</protein>
<comment type="function">
    <text evidence="14">Catalyzes the dehydration of the S-form of NAD(P)HX at the expense of ADP, which is converted to AMP. Together with NAD(P)HX epimerase, which catalyzes the epimerization of the S- and R-forms, the enzyme allows the repair of both epimers of NAD(P)HX, a damaged form of NAD(P)H that is a result of enzymatic or heat-dependent hydration.</text>
</comment>
<comment type="catalytic activity">
    <reaction evidence="13">
        <text>apo-[ACP] + CoA = holo-[ACP] + adenosine 3',5'-bisphosphate + H(+)</text>
        <dbReference type="Rhea" id="RHEA:12068"/>
        <dbReference type="Rhea" id="RHEA-COMP:9685"/>
        <dbReference type="Rhea" id="RHEA-COMP:9690"/>
        <dbReference type="ChEBI" id="CHEBI:15378"/>
        <dbReference type="ChEBI" id="CHEBI:29999"/>
        <dbReference type="ChEBI" id="CHEBI:57287"/>
        <dbReference type="ChEBI" id="CHEBI:58343"/>
        <dbReference type="ChEBI" id="CHEBI:64479"/>
        <dbReference type="EC" id="2.7.8.7"/>
    </reaction>
</comment>
<dbReference type="InterPro" id="IPR017953">
    <property type="entry name" value="Carbohydrate_kinase_pred_CS"/>
</dbReference>
<comment type="cofactor">
    <cofactor evidence="13">
        <name>Mg(2+)</name>
        <dbReference type="ChEBI" id="CHEBI:18420"/>
    </cofactor>
</comment>
<feature type="domain" description="YjeF C-terminal" evidence="15">
    <location>
        <begin position="112"/>
        <end position="384"/>
    </location>
</feature>
<dbReference type="CDD" id="cd01171">
    <property type="entry name" value="YXKO-related"/>
    <property type="match status" value="1"/>
</dbReference>
<proteinExistence type="inferred from homology"/>
<dbReference type="GO" id="GO:0000287">
    <property type="term" value="F:magnesium ion binding"/>
    <property type="evidence" value="ECO:0007669"/>
    <property type="project" value="UniProtKB-UniRule"/>
</dbReference>
<evidence type="ECO:0000256" key="10">
    <source>
        <dbReference type="ARBA" id="ARBA00023098"/>
    </source>
</evidence>
<evidence type="ECO:0000256" key="9">
    <source>
        <dbReference type="ARBA" id="ARBA00023027"/>
    </source>
</evidence>
<evidence type="ECO:0000256" key="5">
    <source>
        <dbReference type="ARBA" id="ARBA00022832"/>
    </source>
</evidence>
<dbReference type="GO" id="GO:0006633">
    <property type="term" value="P:fatty acid biosynthetic process"/>
    <property type="evidence" value="ECO:0007669"/>
    <property type="project" value="UniProtKB-UniRule"/>
</dbReference>
<evidence type="ECO:0000313" key="17">
    <source>
        <dbReference type="Proteomes" id="UP000184032"/>
    </source>
</evidence>
<evidence type="ECO:0000256" key="12">
    <source>
        <dbReference type="ARBA" id="ARBA00023239"/>
    </source>
</evidence>
<dbReference type="RefSeq" id="WP_073183959.1">
    <property type="nucleotide sequence ID" value="NZ_FQXI01000004.1"/>
</dbReference>
<dbReference type="EC" id="4.2.1.136" evidence="14"/>
<evidence type="ECO:0000256" key="8">
    <source>
        <dbReference type="ARBA" id="ARBA00022857"/>
    </source>
</evidence>
<comment type="subcellular location">
    <subcellularLocation>
        <location evidence="13">Cytoplasm</location>
    </subcellularLocation>
</comment>
<keyword evidence="13" id="KW-0963">Cytoplasm</keyword>
<dbReference type="GO" id="GO:0008897">
    <property type="term" value="F:holo-[acyl-carrier-protein] synthase activity"/>
    <property type="evidence" value="ECO:0007669"/>
    <property type="project" value="UniProtKB-UniRule"/>
</dbReference>
<dbReference type="GO" id="GO:0052855">
    <property type="term" value="F:ADP-dependent NAD(P)H-hydrate dehydratase activity"/>
    <property type="evidence" value="ECO:0007669"/>
    <property type="project" value="UniProtKB-UniRule"/>
</dbReference>
<feature type="binding site" evidence="14">
    <location>
        <position position="208"/>
    </location>
    <ligand>
        <name>(6S)-NADPHX</name>
        <dbReference type="ChEBI" id="CHEBI:64076"/>
    </ligand>
</feature>
<keyword evidence="4 14" id="KW-0547">Nucleotide-binding</keyword>
<dbReference type="Gene3D" id="3.40.1190.20">
    <property type="match status" value="1"/>
</dbReference>
<comment type="function">
    <text evidence="13">Transfers the 4'-phosphopantetheine moiety from coenzyme A to a Ser of acyl-carrier-protein.</text>
</comment>
<evidence type="ECO:0000313" key="16">
    <source>
        <dbReference type="EMBL" id="SHH20347.1"/>
    </source>
</evidence>
<dbReference type="NCBIfam" id="TIGR00516">
    <property type="entry name" value="acpS"/>
    <property type="match status" value="1"/>
</dbReference>
<dbReference type="PROSITE" id="PS51383">
    <property type="entry name" value="YJEF_C_3"/>
    <property type="match status" value="1"/>
</dbReference>
<dbReference type="InterPro" id="IPR004568">
    <property type="entry name" value="Ppantetheine-prot_Trfase_dom"/>
</dbReference>
<evidence type="ECO:0000256" key="3">
    <source>
        <dbReference type="ARBA" id="ARBA00022723"/>
    </source>
</evidence>
<dbReference type="PANTHER" id="PTHR12592">
    <property type="entry name" value="ATP-DEPENDENT (S)-NAD(P)H-HYDRATE DEHYDRATASE FAMILY MEMBER"/>
    <property type="match status" value="1"/>
</dbReference>
<keyword evidence="7 13" id="KW-0460">Magnesium</keyword>